<gene>
    <name evidence="4" type="primary">proC</name>
    <name evidence="7" type="ORF">HPS55_08100</name>
</gene>
<proteinExistence type="inferred from homology"/>
<dbReference type="Gene3D" id="3.40.50.720">
    <property type="entry name" value="NAD(P)-binding Rossmann-like Domain"/>
    <property type="match status" value="1"/>
</dbReference>
<keyword evidence="4" id="KW-0028">Amino-acid biosynthesis</keyword>
<dbReference type="EMBL" id="JABKKE010000011">
    <property type="protein sequence ID" value="NPE14287.1"/>
    <property type="molecule type" value="Genomic_DNA"/>
</dbReference>
<evidence type="ECO:0000256" key="1">
    <source>
        <dbReference type="ARBA" id="ARBA00005525"/>
    </source>
</evidence>
<dbReference type="InterPro" id="IPR008927">
    <property type="entry name" value="6-PGluconate_DH-like_C_sf"/>
</dbReference>
<comment type="caution">
    <text evidence="7">The sequence shown here is derived from an EMBL/GenBank/DDBJ whole genome shotgun (WGS) entry which is preliminary data.</text>
</comment>
<feature type="domain" description="Pyrroline-5-carboxylate reductase dimerisation" evidence="6">
    <location>
        <begin position="163"/>
        <end position="262"/>
    </location>
</feature>
<dbReference type="InterPro" id="IPR028939">
    <property type="entry name" value="P5C_Rdtase_cat_N"/>
</dbReference>
<protein>
    <recommendedName>
        <fullName evidence="4">Pyrroline-5-carboxylate reductase</fullName>
        <shortName evidence="4">P5C reductase</shortName>
        <shortName evidence="4">P5CR</shortName>
        <ecNumber evidence="4">1.5.1.2</ecNumber>
    </recommendedName>
    <alternativeName>
        <fullName evidence="4">PCA reductase</fullName>
    </alternativeName>
</protein>
<dbReference type="InterPro" id="IPR029036">
    <property type="entry name" value="P5CR_dimer"/>
</dbReference>
<evidence type="ECO:0000313" key="7">
    <source>
        <dbReference type="EMBL" id="NPE14287.1"/>
    </source>
</evidence>
<dbReference type="PANTHER" id="PTHR11645:SF0">
    <property type="entry name" value="PYRROLINE-5-CARBOXYLATE REDUCTASE 3"/>
    <property type="match status" value="1"/>
</dbReference>
<dbReference type="Pfam" id="PF14748">
    <property type="entry name" value="P5CR_dimer"/>
    <property type="match status" value="1"/>
</dbReference>
<dbReference type="Proteomes" id="UP001193734">
    <property type="component" value="Unassembled WGS sequence"/>
</dbReference>
<comment type="function">
    <text evidence="4">Catalyzes the reduction of 1-pyrroline-5-carboxylate (PCA) to L-proline.</text>
</comment>
<evidence type="ECO:0000259" key="5">
    <source>
        <dbReference type="Pfam" id="PF03807"/>
    </source>
</evidence>
<evidence type="ECO:0000256" key="3">
    <source>
        <dbReference type="ARBA" id="ARBA00023002"/>
    </source>
</evidence>
<dbReference type="SUPFAM" id="SSF48179">
    <property type="entry name" value="6-phosphogluconate dehydrogenase C-terminal domain-like"/>
    <property type="match status" value="1"/>
</dbReference>
<keyword evidence="2 4" id="KW-0521">NADP</keyword>
<dbReference type="EC" id="1.5.1.2" evidence="4"/>
<dbReference type="SUPFAM" id="SSF51735">
    <property type="entry name" value="NAD(P)-binding Rossmann-fold domains"/>
    <property type="match status" value="1"/>
</dbReference>
<comment type="similarity">
    <text evidence="1 4">Belongs to the pyrroline-5-carboxylate reductase family.</text>
</comment>
<accession>A0ABX2AU48</accession>
<keyword evidence="8" id="KW-1185">Reference proteome</keyword>
<evidence type="ECO:0000313" key="8">
    <source>
        <dbReference type="Proteomes" id="UP001193734"/>
    </source>
</evidence>
<dbReference type="PIRSF" id="PIRSF000193">
    <property type="entry name" value="Pyrrol-5-carb_rd"/>
    <property type="match status" value="1"/>
</dbReference>
<dbReference type="GeneID" id="82157727"/>
<organism evidence="7 8">
    <name type="scientific">Xylanibacter rodentium</name>
    <dbReference type="NCBI Taxonomy" id="2736289"/>
    <lineage>
        <taxon>Bacteria</taxon>
        <taxon>Pseudomonadati</taxon>
        <taxon>Bacteroidota</taxon>
        <taxon>Bacteroidia</taxon>
        <taxon>Bacteroidales</taxon>
        <taxon>Prevotellaceae</taxon>
        <taxon>Xylanibacter</taxon>
    </lineage>
</organism>
<keyword evidence="4" id="KW-0641">Proline biosynthesis</keyword>
<evidence type="ECO:0000256" key="2">
    <source>
        <dbReference type="ARBA" id="ARBA00022857"/>
    </source>
</evidence>
<dbReference type="Gene3D" id="1.10.3730.10">
    <property type="entry name" value="ProC C-terminal domain-like"/>
    <property type="match status" value="1"/>
</dbReference>
<evidence type="ECO:0000256" key="4">
    <source>
        <dbReference type="HAMAP-Rule" id="MF_01925"/>
    </source>
</evidence>
<comment type="catalytic activity">
    <reaction evidence="4">
        <text>L-proline + NADP(+) = (S)-1-pyrroline-5-carboxylate + NADPH + 2 H(+)</text>
        <dbReference type="Rhea" id="RHEA:14109"/>
        <dbReference type="ChEBI" id="CHEBI:15378"/>
        <dbReference type="ChEBI" id="CHEBI:17388"/>
        <dbReference type="ChEBI" id="CHEBI:57783"/>
        <dbReference type="ChEBI" id="CHEBI:58349"/>
        <dbReference type="ChEBI" id="CHEBI:60039"/>
        <dbReference type="EC" id="1.5.1.2"/>
    </reaction>
</comment>
<sequence>MTISIIGAGAMGGAMARGFLKGSIFKPSDITISNRSQGALDCFADTGVSLTTDNRVAAANADIVCVAVKPWIAETVLREIKPVMDYSRQTLAVVVAGLPSTTITEWMRKDDGSVPPTFLVMPNIAIAERSSMTFIVPVGASDAQTATMKNIFDDTGNAMITEERLLGAATTLASCGIAYAMRYIRAATEGGVELGFRATDAKNIVLQTVKGAVDLLLANGNHPEAEIDKVTTPGGLTIRGLNEMEHAGFTSAVIRGLKAGVKQ</sequence>
<evidence type="ECO:0000259" key="6">
    <source>
        <dbReference type="Pfam" id="PF14748"/>
    </source>
</evidence>
<comment type="catalytic activity">
    <reaction evidence="4">
        <text>L-proline + NAD(+) = (S)-1-pyrroline-5-carboxylate + NADH + 2 H(+)</text>
        <dbReference type="Rhea" id="RHEA:14105"/>
        <dbReference type="ChEBI" id="CHEBI:15378"/>
        <dbReference type="ChEBI" id="CHEBI:17388"/>
        <dbReference type="ChEBI" id="CHEBI:57540"/>
        <dbReference type="ChEBI" id="CHEBI:57945"/>
        <dbReference type="ChEBI" id="CHEBI:60039"/>
        <dbReference type="EC" id="1.5.1.2"/>
    </reaction>
</comment>
<comment type="pathway">
    <text evidence="4">Amino-acid biosynthesis; L-proline biosynthesis; L-proline from L-glutamate 5-semialdehyde: step 1/1.</text>
</comment>
<dbReference type="RefSeq" id="WP_172177575.1">
    <property type="nucleotide sequence ID" value="NZ_CASGIA010000043.1"/>
</dbReference>
<dbReference type="InterPro" id="IPR000304">
    <property type="entry name" value="Pyrroline-COOH_reductase"/>
</dbReference>
<dbReference type="PANTHER" id="PTHR11645">
    <property type="entry name" value="PYRROLINE-5-CARBOXYLATE REDUCTASE"/>
    <property type="match status" value="1"/>
</dbReference>
<comment type="subcellular location">
    <subcellularLocation>
        <location evidence="4">Cytoplasm</location>
    </subcellularLocation>
</comment>
<keyword evidence="3 4" id="KW-0560">Oxidoreductase</keyword>
<dbReference type="HAMAP" id="MF_01925">
    <property type="entry name" value="P5C_reductase"/>
    <property type="match status" value="1"/>
</dbReference>
<keyword evidence="4" id="KW-0963">Cytoplasm</keyword>
<feature type="domain" description="Pyrroline-5-carboxylate reductase catalytic N-terminal" evidence="5">
    <location>
        <begin position="2"/>
        <end position="80"/>
    </location>
</feature>
<name>A0ABX2AU48_9BACT</name>
<dbReference type="InterPro" id="IPR036291">
    <property type="entry name" value="NAD(P)-bd_dom_sf"/>
</dbReference>
<dbReference type="Pfam" id="PF03807">
    <property type="entry name" value="F420_oxidored"/>
    <property type="match status" value="1"/>
</dbReference>
<reference evidence="7 8" key="1">
    <citation type="submission" date="2020-05" db="EMBL/GenBank/DDBJ databases">
        <title>Distinct polysaccharide utilization as determinants for interspecies competition between intestinal Prevotella spp.</title>
        <authorList>
            <person name="Galvez E.J.C."/>
            <person name="Iljazovic A."/>
            <person name="Strowig T."/>
        </authorList>
    </citation>
    <scope>NUCLEOTIDE SEQUENCE [LARGE SCALE GENOMIC DNA]</scope>
    <source>
        <strain evidence="7 8">PROD</strain>
    </source>
</reference>